<keyword evidence="1" id="KW-1133">Transmembrane helix</keyword>
<comment type="caution">
    <text evidence="2">The sequence shown here is derived from an EMBL/GenBank/DDBJ whole genome shotgun (WGS) entry which is preliminary data.</text>
</comment>
<evidence type="ECO:0000313" key="2">
    <source>
        <dbReference type="EMBL" id="OXA62154.1"/>
    </source>
</evidence>
<gene>
    <name evidence="2" type="ORF">Fcan01_02553</name>
</gene>
<sequence>MTFSNFQDFSAFHEPISSQFFYLTPKLLFLLTATPDLSAGIFTNFSHEPTWRWYFAITPFEAFFLGIILTQFAVLNLLGIFPLNLTALVGGMPNGRKKRDTFHVSQRKRDIASQLLKLMKKLDQDECSFKAICQLESFTKFPSLNNVVNLPPSITSVLTGLKQVTKKRERGELLFTSETGDLADFESLQNLELPGIDKSDDDVIALYETAVRIGGSSELGVEGGMLNATSPCEKRYHRCPITGDDTLGYVSMMNNIDDLLEFY</sequence>
<proteinExistence type="predicted"/>
<dbReference type="OrthoDB" id="10614688at2759"/>
<dbReference type="Proteomes" id="UP000198287">
    <property type="component" value="Unassembled WGS sequence"/>
</dbReference>
<feature type="transmembrane region" description="Helical" evidence="1">
    <location>
        <begin position="20"/>
        <end position="42"/>
    </location>
</feature>
<evidence type="ECO:0000256" key="1">
    <source>
        <dbReference type="SAM" id="Phobius"/>
    </source>
</evidence>
<protein>
    <submittedName>
        <fullName evidence="2">Uncharacterized protein</fullName>
    </submittedName>
</protein>
<name>A0A226EYJ5_FOLCA</name>
<dbReference type="EMBL" id="LNIX01000001">
    <property type="protein sequence ID" value="OXA62154.1"/>
    <property type="molecule type" value="Genomic_DNA"/>
</dbReference>
<reference evidence="2 3" key="1">
    <citation type="submission" date="2015-12" db="EMBL/GenBank/DDBJ databases">
        <title>The genome of Folsomia candida.</title>
        <authorList>
            <person name="Faddeeva A."/>
            <person name="Derks M.F."/>
            <person name="Anvar Y."/>
            <person name="Smit S."/>
            <person name="Van Straalen N."/>
            <person name="Roelofs D."/>
        </authorList>
    </citation>
    <scope>NUCLEOTIDE SEQUENCE [LARGE SCALE GENOMIC DNA]</scope>
    <source>
        <strain evidence="2 3">VU population</strain>
        <tissue evidence="2">Whole body</tissue>
    </source>
</reference>
<dbReference type="AlphaFoldDB" id="A0A226EYJ5"/>
<keyword evidence="3" id="KW-1185">Reference proteome</keyword>
<accession>A0A226EYJ5</accession>
<keyword evidence="1" id="KW-0812">Transmembrane</keyword>
<feature type="transmembrane region" description="Helical" evidence="1">
    <location>
        <begin position="62"/>
        <end position="89"/>
    </location>
</feature>
<organism evidence="2 3">
    <name type="scientific">Folsomia candida</name>
    <name type="common">Springtail</name>
    <dbReference type="NCBI Taxonomy" id="158441"/>
    <lineage>
        <taxon>Eukaryota</taxon>
        <taxon>Metazoa</taxon>
        <taxon>Ecdysozoa</taxon>
        <taxon>Arthropoda</taxon>
        <taxon>Hexapoda</taxon>
        <taxon>Collembola</taxon>
        <taxon>Entomobryomorpha</taxon>
        <taxon>Isotomoidea</taxon>
        <taxon>Isotomidae</taxon>
        <taxon>Proisotominae</taxon>
        <taxon>Folsomia</taxon>
    </lineage>
</organism>
<keyword evidence="1" id="KW-0472">Membrane</keyword>
<evidence type="ECO:0000313" key="3">
    <source>
        <dbReference type="Proteomes" id="UP000198287"/>
    </source>
</evidence>